<dbReference type="GO" id="GO:0005886">
    <property type="term" value="C:plasma membrane"/>
    <property type="evidence" value="ECO:0007669"/>
    <property type="project" value="UniProtKB-SubCell"/>
</dbReference>
<dbReference type="Gene3D" id="1.10.3720.10">
    <property type="entry name" value="MetI-like"/>
    <property type="match status" value="1"/>
</dbReference>
<feature type="domain" description="ABC transmembrane type-1" evidence="8">
    <location>
        <begin position="74"/>
        <end position="263"/>
    </location>
</feature>
<evidence type="ECO:0000313" key="9">
    <source>
        <dbReference type="EMBL" id="ODM03919.1"/>
    </source>
</evidence>
<dbReference type="PANTHER" id="PTHR43744:SF12">
    <property type="entry name" value="ABC TRANSPORTER PERMEASE PROTEIN MG189-RELATED"/>
    <property type="match status" value="1"/>
</dbReference>
<evidence type="ECO:0000256" key="4">
    <source>
        <dbReference type="ARBA" id="ARBA00022692"/>
    </source>
</evidence>
<feature type="transmembrane region" description="Helical" evidence="7">
    <location>
        <begin position="12"/>
        <end position="35"/>
    </location>
</feature>
<evidence type="ECO:0000313" key="10">
    <source>
        <dbReference type="Proteomes" id="UP000094067"/>
    </source>
</evidence>
<evidence type="ECO:0000256" key="3">
    <source>
        <dbReference type="ARBA" id="ARBA00022475"/>
    </source>
</evidence>
<reference evidence="9 10" key="1">
    <citation type="submission" date="2016-07" db="EMBL/GenBank/DDBJ databases">
        <title>Characterization of isolates of Eisenbergiella tayi derived from blood cultures, using whole genome sequencing.</title>
        <authorList>
            <person name="Burdz T."/>
            <person name="Wiebe D."/>
            <person name="Huynh C."/>
            <person name="Bernard K."/>
        </authorList>
    </citation>
    <scope>NUCLEOTIDE SEQUENCE [LARGE SCALE GENOMIC DNA]</scope>
    <source>
        <strain evidence="9 10">NML 110608</strain>
    </source>
</reference>
<dbReference type="PANTHER" id="PTHR43744">
    <property type="entry name" value="ABC TRANSPORTER PERMEASE PROTEIN MG189-RELATED-RELATED"/>
    <property type="match status" value="1"/>
</dbReference>
<feature type="transmembrane region" description="Helical" evidence="7">
    <location>
        <begin position="184"/>
        <end position="205"/>
    </location>
</feature>
<comment type="similarity">
    <text evidence="7">Belongs to the binding-protein-dependent transport system permease family.</text>
</comment>
<gene>
    <name evidence="9" type="primary">araQ_99</name>
    <name evidence="9" type="ORF">BEI61_04722</name>
</gene>
<feature type="transmembrane region" description="Helical" evidence="7">
    <location>
        <begin position="109"/>
        <end position="130"/>
    </location>
</feature>
<proteinExistence type="inferred from homology"/>
<feature type="transmembrane region" description="Helical" evidence="7">
    <location>
        <begin position="142"/>
        <end position="163"/>
    </location>
</feature>
<dbReference type="PATRIC" id="fig|1432052.4.peg.5239"/>
<organism evidence="9 10">
    <name type="scientific">Eisenbergiella tayi</name>
    <dbReference type="NCBI Taxonomy" id="1432052"/>
    <lineage>
        <taxon>Bacteria</taxon>
        <taxon>Bacillati</taxon>
        <taxon>Bacillota</taxon>
        <taxon>Clostridia</taxon>
        <taxon>Lachnospirales</taxon>
        <taxon>Lachnospiraceae</taxon>
        <taxon>Eisenbergiella</taxon>
    </lineage>
</organism>
<protein>
    <submittedName>
        <fullName evidence="9">L-arabinose transport system permease protein AraQ</fullName>
    </submittedName>
</protein>
<keyword evidence="3" id="KW-1003">Cell membrane</keyword>
<evidence type="ECO:0000256" key="7">
    <source>
        <dbReference type="RuleBase" id="RU363032"/>
    </source>
</evidence>
<keyword evidence="2 7" id="KW-0813">Transport</keyword>
<feature type="transmembrane region" description="Helical" evidence="7">
    <location>
        <begin position="242"/>
        <end position="262"/>
    </location>
</feature>
<keyword evidence="6 7" id="KW-0472">Membrane</keyword>
<name>A0A1E3A5P2_9FIRM</name>
<sequence>MKNRNLKRKLLQIPILLIFIILAVIMLLPIIWMLLSSFKPDNEIIRFPPTLFPSAFTMKNFIKCTQRIDIWVYLKNSFIYSFGATLPSLLVNTMAGYAFARYDFKGKDIIFVIFLATMMIPFQVIMIPSFLEVHALGMYDNYAGLIIPKIAAAYWIFMMRSAFSGLPKELEEAARIDGLSEFGIYARIMMPLIKPALVTLIILSVNGNWNDLLWPLIITSNSKMRTLSNGLALFVGARTIEYGAAFAGAAISLIPMLVLYIFGQKYFVEGQATSGLKG</sequence>
<feature type="transmembrane region" description="Helical" evidence="7">
    <location>
        <begin position="78"/>
        <end position="100"/>
    </location>
</feature>
<keyword evidence="4 7" id="KW-0812">Transmembrane</keyword>
<evidence type="ECO:0000259" key="8">
    <source>
        <dbReference type="PROSITE" id="PS50928"/>
    </source>
</evidence>
<dbReference type="SUPFAM" id="SSF161098">
    <property type="entry name" value="MetI-like"/>
    <property type="match status" value="1"/>
</dbReference>
<dbReference type="InterPro" id="IPR035906">
    <property type="entry name" value="MetI-like_sf"/>
</dbReference>
<evidence type="ECO:0000256" key="1">
    <source>
        <dbReference type="ARBA" id="ARBA00004651"/>
    </source>
</evidence>
<dbReference type="RefSeq" id="WP_069154218.1">
    <property type="nucleotide sequence ID" value="NZ_MCGH01000003.1"/>
</dbReference>
<comment type="caution">
    <text evidence="9">The sequence shown here is derived from an EMBL/GenBank/DDBJ whole genome shotgun (WGS) entry which is preliminary data.</text>
</comment>
<accession>A0A1E3A5P2</accession>
<comment type="subcellular location">
    <subcellularLocation>
        <location evidence="1 7">Cell membrane</location>
        <topology evidence="1 7">Multi-pass membrane protein</topology>
    </subcellularLocation>
</comment>
<dbReference type="GO" id="GO:0055085">
    <property type="term" value="P:transmembrane transport"/>
    <property type="evidence" value="ECO:0007669"/>
    <property type="project" value="InterPro"/>
</dbReference>
<dbReference type="InterPro" id="IPR000515">
    <property type="entry name" value="MetI-like"/>
</dbReference>
<evidence type="ECO:0000256" key="2">
    <source>
        <dbReference type="ARBA" id="ARBA00022448"/>
    </source>
</evidence>
<evidence type="ECO:0000256" key="6">
    <source>
        <dbReference type="ARBA" id="ARBA00023136"/>
    </source>
</evidence>
<evidence type="ECO:0000256" key="5">
    <source>
        <dbReference type="ARBA" id="ARBA00022989"/>
    </source>
</evidence>
<dbReference type="PROSITE" id="PS50928">
    <property type="entry name" value="ABC_TM1"/>
    <property type="match status" value="1"/>
</dbReference>
<dbReference type="Proteomes" id="UP000094067">
    <property type="component" value="Unassembled WGS sequence"/>
</dbReference>
<dbReference type="Pfam" id="PF00528">
    <property type="entry name" value="BPD_transp_1"/>
    <property type="match status" value="1"/>
</dbReference>
<dbReference type="EMBL" id="MCGH01000003">
    <property type="protein sequence ID" value="ODM03919.1"/>
    <property type="molecule type" value="Genomic_DNA"/>
</dbReference>
<dbReference type="AlphaFoldDB" id="A0A1E3A5P2"/>
<keyword evidence="5 7" id="KW-1133">Transmembrane helix</keyword>
<dbReference type="CDD" id="cd06261">
    <property type="entry name" value="TM_PBP2"/>
    <property type="match status" value="1"/>
</dbReference>